<dbReference type="AlphaFoldDB" id="A0AB37UGW5"/>
<dbReference type="EMBL" id="RSCK01000037">
    <property type="protein sequence ID" value="RUT10763.1"/>
    <property type="molecule type" value="Genomic_DNA"/>
</dbReference>
<feature type="region of interest" description="Disordered" evidence="1">
    <location>
        <begin position="1"/>
        <end position="39"/>
    </location>
</feature>
<comment type="caution">
    <text evidence="2">The sequence shown here is derived from an EMBL/GenBank/DDBJ whole genome shotgun (WGS) entry which is preliminary data.</text>
</comment>
<sequence>MAIPRVPKTEDQWLKEGAAKQDEFKTPLRERKKRQKKDLEPVLVRVPRDLHQRMMRLIDSSGTGIPTSHWIVEAIRRRVEEDEKAED</sequence>
<evidence type="ECO:0000313" key="3">
    <source>
        <dbReference type="Proteomes" id="UP000282574"/>
    </source>
</evidence>
<reference evidence="2 3" key="1">
    <citation type="journal article" date="2019" name="Genome Biol. Evol.">
        <title>Day and night: Metabolic profiles and evolutionary relationships of six axenic non-marine cyanobacteria.</title>
        <authorList>
            <person name="Will S.E."/>
            <person name="Henke P."/>
            <person name="Boedeker C."/>
            <person name="Huang S."/>
            <person name="Brinkmann H."/>
            <person name="Rohde M."/>
            <person name="Jarek M."/>
            <person name="Friedl T."/>
            <person name="Seufert S."/>
            <person name="Schumacher M."/>
            <person name="Overmann J."/>
            <person name="Neumann-Schaal M."/>
            <person name="Petersen J."/>
        </authorList>
    </citation>
    <scope>NUCLEOTIDE SEQUENCE [LARGE SCALE GENOMIC DNA]</scope>
    <source>
        <strain evidence="2 3">SAG 39.79</strain>
    </source>
</reference>
<organism evidence="2 3">
    <name type="scientific">Chroococcidiopsis cubana SAG 39.79</name>
    <dbReference type="NCBI Taxonomy" id="388085"/>
    <lineage>
        <taxon>Bacteria</taxon>
        <taxon>Bacillati</taxon>
        <taxon>Cyanobacteriota</taxon>
        <taxon>Cyanophyceae</taxon>
        <taxon>Chroococcidiopsidales</taxon>
        <taxon>Chroococcidiopsidaceae</taxon>
        <taxon>Chroococcidiopsis</taxon>
    </lineage>
</organism>
<proteinExistence type="predicted"/>
<evidence type="ECO:0000313" key="2">
    <source>
        <dbReference type="EMBL" id="RUT10763.1"/>
    </source>
</evidence>
<accession>A0AB37UGW5</accession>
<protein>
    <recommendedName>
        <fullName evidence="4">CopG-like ribbon-helix-helix domain-containing protein</fullName>
    </recommendedName>
</protein>
<evidence type="ECO:0000256" key="1">
    <source>
        <dbReference type="SAM" id="MobiDB-lite"/>
    </source>
</evidence>
<keyword evidence="3" id="KW-1185">Reference proteome</keyword>
<name>A0AB37UGW5_9CYAN</name>
<evidence type="ECO:0008006" key="4">
    <source>
        <dbReference type="Google" id="ProtNLM"/>
    </source>
</evidence>
<gene>
    <name evidence="2" type="ORF">DSM107010_40030</name>
</gene>
<dbReference type="Proteomes" id="UP000282574">
    <property type="component" value="Unassembled WGS sequence"/>
</dbReference>
<dbReference type="RefSeq" id="WP_106171486.1">
    <property type="nucleotide sequence ID" value="NZ_JAVKZF010000004.1"/>
</dbReference>
<feature type="compositionally biased region" description="Basic and acidic residues" evidence="1">
    <location>
        <begin position="7"/>
        <end position="29"/>
    </location>
</feature>